<dbReference type="EMBL" id="MEUV01000026">
    <property type="protein sequence ID" value="OGC45604.1"/>
    <property type="molecule type" value="Genomic_DNA"/>
</dbReference>
<organism evidence="2 3">
    <name type="scientific">candidate division WWE3 bacterium RBG_19FT_COMBO_34_6</name>
    <dbReference type="NCBI Taxonomy" id="1802612"/>
    <lineage>
        <taxon>Bacteria</taxon>
        <taxon>Katanobacteria</taxon>
    </lineage>
</organism>
<dbReference type="CDD" id="cd07344">
    <property type="entry name" value="M48_yhfN_like"/>
    <property type="match status" value="1"/>
</dbReference>
<name>A0A1F4UKW8_UNCKA</name>
<reference evidence="2 3" key="1">
    <citation type="journal article" date="2016" name="Nat. Commun.">
        <title>Thousands of microbial genomes shed light on interconnected biogeochemical processes in an aquifer system.</title>
        <authorList>
            <person name="Anantharaman K."/>
            <person name="Brown C.T."/>
            <person name="Hug L.A."/>
            <person name="Sharon I."/>
            <person name="Castelle C.J."/>
            <person name="Probst A.J."/>
            <person name="Thomas B.C."/>
            <person name="Singh A."/>
            <person name="Wilkins M.J."/>
            <person name="Karaoz U."/>
            <person name="Brodie E.L."/>
            <person name="Williams K.H."/>
            <person name="Hubbard S.S."/>
            <person name="Banfield J.F."/>
        </authorList>
    </citation>
    <scope>NUCLEOTIDE SEQUENCE [LARGE SCALE GENOMIC DNA]</scope>
</reference>
<dbReference type="Gene3D" id="3.30.2010.10">
    <property type="entry name" value="Metalloproteases ('zincins'), catalytic domain"/>
    <property type="match status" value="1"/>
</dbReference>
<dbReference type="Pfam" id="PF01863">
    <property type="entry name" value="YgjP-like"/>
    <property type="match status" value="2"/>
</dbReference>
<gene>
    <name evidence="2" type="ORF">A2V49_03880</name>
</gene>
<feature type="domain" description="YgjP-like metallopeptidase" evidence="1">
    <location>
        <begin position="77"/>
        <end position="176"/>
    </location>
</feature>
<dbReference type="PANTHER" id="PTHR30399:SF1">
    <property type="entry name" value="UTP PYROPHOSPHATASE"/>
    <property type="match status" value="1"/>
</dbReference>
<comment type="caution">
    <text evidence="2">The sequence shown here is derived from an EMBL/GenBank/DDBJ whole genome shotgun (WGS) entry which is preliminary data.</text>
</comment>
<dbReference type="InterPro" id="IPR002725">
    <property type="entry name" value="YgjP-like_metallopeptidase"/>
</dbReference>
<dbReference type="AlphaFoldDB" id="A0A1F4UKW8"/>
<evidence type="ECO:0000313" key="2">
    <source>
        <dbReference type="EMBL" id="OGC45604.1"/>
    </source>
</evidence>
<accession>A0A1F4UKW8</accession>
<evidence type="ECO:0000313" key="3">
    <source>
        <dbReference type="Proteomes" id="UP000178615"/>
    </source>
</evidence>
<dbReference type="InterPro" id="IPR053136">
    <property type="entry name" value="UTP_pyrophosphatase-like"/>
</dbReference>
<dbReference type="Proteomes" id="UP000178615">
    <property type="component" value="Unassembled WGS sequence"/>
</dbReference>
<proteinExistence type="predicted"/>
<sequence length="183" mass="22265">MNLKIDKIIRSNRKTIALEVDYKSNVIVKAPKHICDHEINNFVLKHNDWILKRKNVNFEKNKKLNLLEYNFHRKPEYKKKARSILKNKARYFADIMKLKFKIIKISDAKKRWGSCSNKDTLNFNWRLIFAPEIIIDYVVVHELCHLKHLDHSKNFWNEVIKMIPDYKIRRKWLNENDYLMIID</sequence>
<evidence type="ECO:0000259" key="1">
    <source>
        <dbReference type="Pfam" id="PF01863"/>
    </source>
</evidence>
<protein>
    <recommendedName>
        <fullName evidence="1">YgjP-like metallopeptidase domain-containing protein</fullName>
    </recommendedName>
</protein>
<dbReference type="PANTHER" id="PTHR30399">
    <property type="entry name" value="UNCHARACTERIZED PROTEIN YGJP"/>
    <property type="match status" value="1"/>
</dbReference>
<feature type="domain" description="YgjP-like metallopeptidase" evidence="1">
    <location>
        <begin position="14"/>
        <end position="55"/>
    </location>
</feature>